<evidence type="ECO:0000313" key="1">
    <source>
        <dbReference type="EMBL" id="MBX65332.1"/>
    </source>
</evidence>
<organism evidence="1">
    <name type="scientific">Rhizophora mucronata</name>
    <name type="common">Asiatic mangrove</name>
    <dbReference type="NCBI Taxonomy" id="61149"/>
    <lineage>
        <taxon>Eukaryota</taxon>
        <taxon>Viridiplantae</taxon>
        <taxon>Streptophyta</taxon>
        <taxon>Embryophyta</taxon>
        <taxon>Tracheophyta</taxon>
        <taxon>Spermatophyta</taxon>
        <taxon>Magnoliopsida</taxon>
        <taxon>eudicotyledons</taxon>
        <taxon>Gunneridae</taxon>
        <taxon>Pentapetalae</taxon>
        <taxon>rosids</taxon>
        <taxon>fabids</taxon>
        <taxon>Malpighiales</taxon>
        <taxon>Rhizophoraceae</taxon>
        <taxon>Rhizophora</taxon>
    </lineage>
</organism>
<name>A0A2P2QEA9_RHIMU</name>
<proteinExistence type="predicted"/>
<protein>
    <submittedName>
        <fullName evidence="1">Uncharacterized protein</fullName>
    </submittedName>
</protein>
<sequence>MYRMALQLLPYLTRTLTRIVQLHCQIQQVSQCPLLKFSIYSHFLSKLNIKVFSRPLFP</sequence>
<dbReference type="AlphaFoldDB" id="A0A2P2QEA9"/>
<dbReference type="EMBL" id="GGEC01084848">
    <property type="protein sequence ID" value="MBX65332.1"/>
    <property type="molecule type" value="Transcribed_RNA"/>
</dbReference>
<accession>A0A2P2QEA9</accession>
<reference evidence="1" key="1">
    <citation type="submission" date="2018-02" db="EMBL/GenBank/DDBJ databases">
        <title>Rhizophora mucronata_Transcriptome.</title>
        <authorList>
            <person name="Meera S.P."/>
            <person name="Sreeshan A."/>
            <person name="Augustine A."/>
        </authorList>
    </citation>
    <scope>NUCLEOTIDE SEQUENCE</scope>
    <source>
        <tissue evidence="1">Leaf</tissue>
    </source>
</reference>